<sequence length="67" mass="7180">MTIVFLVCSIPLVVRIFVNQLYGPAHVSAGGKPDYRSDLLAIRNPLATLLAVKNIQRAVGGTMASLK</sequence>
<name>A0AAD7TCW3_9TELE</name>
<organism evidence="2 3">
    <name type="scientific">Aldrovandia affinis</name>
    <dbReference type="NCBI Taxonomy" id="143900"/>
    <lineage>
        <taxon>Eukaryota</taxon>
        <taxon>Metazoa</taxon>
        <taxon>Chordata</taxon>
        <taxon>Craniata</taxon>
        <taxon>Vertebrata</taxon>
        <taxon>Euteleostomi</taxon>
        <taxon>Actinopterygii</taxon>
        <taxon>Neopterygii</taxon>
        <taxon>Teleostei</taxon>
        <taxon>Notacanthiformes</taxon>
        <taxon>Halosauridae</taxon>
        <taxon>Aldrovandia</taxon>
    </lineage>
</organism>
<comment type="caution">
    <text evidence="2">The sequence shown here is derived from an EMBL/GenBank/DDBJ whole genome shotgun (WGS) entry which is preliminary data.</text>
</comment>
<evidence type="ECO:0000256" key="1">
    <source>
        <dbReference type="SAM" id="SignalP"/>
    </source>
</evidence>
<keyword evidence="3" id="KW-1185">Reference proteome</keyword>
<keyword evidence="1" id="KW-0732">Signal</keyword>
<feature type="signal peptide" evidence="1">
    <location>
        <begin position="1"/>
        <end position="15"/>
    </location>
</feature>
<dbReference type="AlphaFoldDB" id="A0AAD7TCW3"/>
<reference evidence="2" key="1">
    <citation type="journal article" date="2023" name="Science">
        <title>Genome structures resolve the early diversification of teleost fishes.</title>
        <authorList>
            <person name="Parey E."/>
            <person name="Louis A."/>
            <person name="Montfort J."/>
            <person name="Bouchez O."/>
            <person name="Roques C."/>
            <person name="Iampietro C."/>
            <person name="Lluch J."/>
            <person name="Castinel A."/>
            <person name="Donnadieu C."/>
            <person name="Desvignes T."/>
            <person name="Floi Bucao C."/>
            <person name="Jouanno E."/>
            <person name="Wen M."/>
            <person name="Mejri S."/>
            <person name="Dirks R."/>
            <person name="Jansen H."/>
            <person name="Henkel C."/>
            <person name="Chen W.J."/>
            <person name="Zahm M."/>
            <person name="Cabau C."/>
            <person name="Klopp C."/>
            <person name="Thompson A.W."/>
            <person name="Robinson-Rechavi M."/>
            <person name="Braasch I."/>
            <person name="Lecointre G."/>
            <person name="Bobe J."/>
            <person name="Postlethwait J.H."/>
            <person name="Berthelot C."/>
            <person name="Roest Crollius H."/>
            <person name="Guiguen Y."/>
        </authorList>
    </citation>
    <scope>NUCLEOTIDE SEQUENCE</scope>
    <source>
        <strain evidence="2">NC1722</strain>
    </source>
</reference>
<proteinExistence type="predicted"/>
<dbReference type="Proteomes" id="UP001221898">
    <property type="component" value="Unassembled WGS sequence"/>
</dbReference>
<accession>A0AAD7TCW3</accession>
<gene>
    <name evidence="2" type="ORF">AAFF_G00000900</name>
</gene>
<feature type="chain" id="PRO_5042064212" evidence="1">
    <location>
        <begin position="16"/>
        <end position="67"/>
    </location>
</feature>
<evidence type="ECO:0000313" key="2">
    <source>
        <dbReference type="EMBL" id="KAJ8418591.1"/>
    </source>
</evidence>
<dbReference type="EMBL" id="JAINUG010000001">
    <property type="protein sequence ID" value="KAJ8418591.1"/>
    <property type="molecule type" value="Genomic_DNA"/>
</dbReference>
<evidence type="ECO:0000313" key="3">
    <source>
        <dbReference type="Proteomes" id="UP001221898"/>
    </source>
</evidence>
<protein>
    <submittedName>
        <fullName evidence="2">Uncharacterized protein</fullName>
    </submittedName>
</protein>